<comment type="catalytic activity">
    <reaction evidence="1">
        <text>ATP + protein L-histidine = ADP + protein N-phospho-L-histidine.</text>
        <dbReference type="EC" id="2.7.13.3"/>
    </reaction>
</comment>
<dbReference type="SUPFAM" id="SSF47384">
    <property type="entry name" value="Homodimeric domain of signal transducing histidine kinase"/>
    <property type="match status" value="1"/>
</dbReference>
<dbReference type="InterPro" id="IPR005330">
    <property type="entry name" value="MHYT_dom"/>
</dbReference>
<dbReference type="InterPro" id="IPR003661">
    <property type="entry name" value="HisK_dim/P_dom"/>
</dbReference>
<reference evidence="12" key="1">
    <citation type="submission" date="2023-01" db="EMBL/GenBank/DDBJ databases">
        <title>The chitinases involved in constricting ring structure development in the nematode-trapping fungus Drechslerella dactyloides.</title>
        <authorList>
            <person name="Wang R."/>
            <person name="Zhang L."/>
            <person name="Tang P."/>
            <person name="Li S."/>
            <person name="Liang L."/>
        </authorList>
    </citation>
    <scope>NUCLEOTIDE SEQUENCE</scope>
    <source>
        <strain evidence="12">YMF1.00031</strain>
    </source>
</reference>
<feature type="domain" description="Histidine kinase" evidence="9">
    <location>
        <begin position="370"/>
        <end position="591"/>
    </location>
</feature>
<dbReference type="Gene3D" id="3.30.565.10">
    <property type="entry name" value="Histidine kinase-like ATPase, C-terminal domain"/>
    <property type="match status" value="1"/>
</dbReference>
<protein>
    <recommendedName>
        <fullName evidence="2">histidine kinase</fullName>
        <ecNumber evidence="2">2.7.13.3</ecNumber>
    </recommendedName>
</protein>
<evidence type="ECO:0000259" key="9">
    <source>
        <dbReference type="PROSITE" id="PS50109"/>
    </source>
</evidence>
<dbReference type="CDD" id="cd16922">
    <property type="entry name" value="HATPase_EvgS-ArcB-TorS-like"/>
    <property type="match status" value="1"/>
</dbReference>
<dbReference type="Pfam" id="PF02518">
    <property type="entry name" value="HATPase_c"/>
    <property type="match status" value="1"/>
</dbReference>
<feature type="transmembrane region" description="Helical" evidence="8">
    <location>
        <begin position="20"/>
        <end position="41"/>
    </location>
</feature>
<dbReference type="PANTHER" id="PTHR43047">
    <property type="entry name" value="TWO-COMPONENT HISTIDINE PROTEIN KINASE"/>
    <property type="match status" value="1"/>
</dbReference>
<feature type="transmembrane region" description="Helical" evidence="8">
    <location>
        <begin position="91"/>
        <end position="113"/>
    </location>
</feature>
<dbReference type="PRINTS" id="PR00344">
    <property type="entry name" value="BCTRLSENSOR"/>
</dbReference>
<dbReference type="GO" id="GO:0009927">
    <property type="term" value="F:histidine phosphotransfer kinase activity"/>
    <property type="evidence" value="ECO:0007669"/>
    <property type="project" value="TreeGrafter"/>
</dbReference>
<dbReference type="InterPro" id="IPR011006">
    <property type="entry name" value="CheY-like_superfamily"/>
</dbReference>
<accession>A0AAD6NH89</accession>
<dbReference type="GO" id="GO:0003676">
    <property type="term" value="F:nucleic acid binding"/>
    <property type="evidence" value="ECO:0007669"/>
    <property type="project" value="InterPro"/>
</dbReference>
<dbReference type="Pfam" id="PF00512">
    <property type="entry name" value="HisKA"/>
    <property type="match status" value="1"/>
</dbReference>
<feature type="transmembrane region" description="Helical" evidence="8">
    <location>
        <begin position="305"/>
        <end position="326"/>
    </location>
</feature>
<dbReference type="InterPro" id="IPR036890">
    <property type="entry name" value="HATPase_C_sf"/>
</dbReference>
<feature type="transmembrane region" description="Helical" evidence="8">
    <location>
        <begin position="234"/>
        <end position="255"/>
    </location>
</feature>
<dbReference type="InterPro" id="IPR001789">
    <property type="entry name" value="Sig_transdc_resp-reg_receiver"/>
</dbReference>
<evidence type="ECO:0000313" key="12">
    <source>
        <dbReference type="EMBL" id="KAJ6258204.1"/>
    </source>
</evidence>
<organism evidence="12 13">
    <name type="scientific">Drechslerella dactyloides</name>
    <name type="common">Nematode-trapping fungus</name>
    <name type="synonym">Arthrobotrys dactyloides</name>
    <dbReference type="NCBI Taxonomy" id="74499"/>
    <lineage>
        <taxon>Eukaryota</taxon>
        <taxon>Fungi</taxon>
        <taxon>Dikarya</taxon>
        <taxon>Ascomycota</taxon>
        <taxon>Pezizomycotina</taxon>
        <taxon>Orbiliomycetes</taxon>
        <taxon>Orbiliales</taxon>
        <taxon>Orbiliaceae</taxon>
        <taxon>Drechslerella</taxon>
    </lineage>
</organism>
<keyword evidence="8" id="KW-0812">Transmembrane</keyword>
<evidence type="ECO:0000256" key="7">
    <source>
        <dbReference type="SAM" id="MobiDB-lite"/>
    </source>
</evidence>
<evidence type="ECO:0000256" key="8">
    <source>
        <dbReference type="SAM" id="Phobius"/>
    </source>
</evidence>
<dbReference type="Gene3D" id="1.10.287.130">
    <property type="match status" value="1"/>
</dbReference>
<dbReference type="CDD" id="cd17546">
    <property type="entry name" value="REC_hyHK_CKI1_RcsC-like"/>
    <property type="match status" value="1"/>
</dbReference>
<feature type="compositionally biased region" description="Polar residues" evidence="7">
    <location>
        <begin position="898"/>
        <end position="912"/>
    </location>
</feature>
<dbReference type="PROSITE" id="PS50109">
    <property type="entry name" value="HIS_KIN"/>
    <property type="match status" value="1"/>
</dbReference>
<evidence type="ECO:0000256" key="5">
    <source>
        <dbReference type="ARBA" id="ARBA00022777"/>
    </source>
</evidence>
<name>A0AAD6NH89_DREDA</name>
<dbReference type="InterPro" id="IPR036097">
    <property type="entry name" value="HisK_dim/P_sf"/>
</dbReference>
<feature type="transmembrane region" description="Helical" evidence="8">
    <location>
        <begin position="53"/>
        <end position="79"/>
    </location>
</feature>
<dbReference type="SUPFAM" id="SSF55874">
    <property type="entry name" value="ATPase domain of HSP90 chaperone/DNA topoisomerase II/histidine kinase"/>
    <property type="match status" value="1"/>
</dbReference>
<evidence type="ECO:0000256" key="1">
    <source>
        <dbReference type="ARBA" id="ARBA00000085"/>
    </source>
</evidence>
<sequence length="1139" mass="126764">MPGDGSSPEVYILEKRWQPWLIVLSFFVSLLGAYTATQLYVQCLRSMWTLHRVGWVVLAAVEFGGCAIWAFHFVAMIALDIGVPVDFNPPLTIFSAIVAIVGMLGGLTSNIWIKKRRGRDMYLPISNNDSVSEHGATSNGILRLNGIDSAQTPIDTPEHENSTSEIGTALNPAAAPFSWGIHDDGAPLPAGIINHLQRGLDLRVFVVGALMSLSICAMHYVGMKAMQFDGTVQWNHFIIFLSVVIAYIVSVVALIFFPNKSDSSSQIAFATVAAIGINLMHWTGMRAATFYTTRLPPWDQGTSSTVLPLSIAFVAIISCLMSYVVLARTITQSRDRLAEMIVTKRKLWKTIAEKEAAERNERAKTEFISVASHELRTPLHAITGFVDLLALTPLNEEQMGFVKSIQTSCYALDLITKNVLDFTLLENSHSDTTASASETRIKDLTFCLLQICMTKISDIFGVDIILILDRDVPDVFHVDETYFSRVIMNLVGNAMKFTTRGHILVRLWTCADEDSLCVSVSDTGIGISPASQKIVFEPFRQADTGLIRKHFGIGLGLAICRQLVAKMNGRITLKSEKGKGSEFTVVLPGLPSTYQMQPAVQCEIKVAVWLRSKRGSMVVQRALSAHFTVITVDPMHHIDGFKGVERVIADIKCFTPQIISEIVTSEGETRWFILHGDESVGELRNLERVVLMKRPVCVDDLLIEQLAMGRVELSQERRVSIMDNPALEELKSIVATPNPSAQSPASEIPPEVQETGDVILLVEDNLVNQQLGVKMLKKLGRKVDVAGNGKVALEKIVQNRHQYSLVLMDSQMPVLSGPSEQSELEEEIPMVIDEDIFALPSHSQGYQERSQEHEHQDGARDGDHQDEDQRQCQRQHHDESQDKDHRGREELEEEIVSQPAQPSSSMMFSRTKSAPKKRTPRKRGHASNGSRCHPAGHRVTPRLLSTRAGDVTRRVGKNWASNFVKRRPELQTRLSRRYDYERAQCEDPKLISDWFQLIQATKAKYGIADDDIYNFDETGFAMGMISTVTVVTGAETRDKAKLAQPGNREWATVIQGINATGWAVPPFIVLAGQYHLASWYTETKLPKDWVITLSDNGWTTNEIALAWVKHFNKTPEVSDSALEELKALQGVSVRVQDDD</sequence>
<dbReference type="Gene3D" id="3.40.50.2300">
    <property type="match status" value="1"/>
</dbReference>
<dbReference type="GO" id="GO:0000155">
    <property type="term" value="F:phosphorelay sensor kinase activity"/>
    <property type="evidence" value="ECO:0007669"/>
    <property type="project" value="InterPro"/>
</dbReference>
<dbReference type="SUPFAM" id="SSF52172">
    <property type="entry name" value="CheY-like"/>
    <property type="match status" value="1"/>
</dbReference>
<keyword evidence="4" id="KW-0808">Transferase</keyword>
<feature type="modified residue" description="4-aspartylphosphate" evidence="6">
    <location>
        <position position="809"/>
    </location>
</feature>
<feature type="domain" description="MHYT" evidence="11">
    <location>
        <begin position="17"/>
        <end position="291"/>
    </location>
</feature>
<dbReference type="GO" id="GO:0005886">
    <property type="term" value="C:plasma membrane"/>
    <property type="evidence" value="ECO:0007669"/>
    <property type="project" value="TreeGrafter"/>
</dbReference>
<keyword evidence="8" id="KW-0472">Membrane</keyword>
<evidence type="ECO:0000256" key="3">
    <source>
        <dbReference type="ARBA" id="ARBA00022553"/>
    </source>
</evidence>
<evidence type="ECO:0000256" key="6">
    <source>
        <dbReference type="PROSITE-ProRule" id="PRU00169"/>
    </source>
</evidence>
<dbReference type="PROSITE" id="PS50924">
    <property type="entry name" value="MHYT"/>
    <property type="match status" value="1"/>
</dbReference>
<dbReference type="EC" id="2.7.13.3" evidence="2"/>
<dbReference type="InterPro" id="IPR004358">
    <property type="entry name" value="Sig_transdc_His_kin-like_C"/>
</dbReference>
<dbReference type="PANTHER" id="PTHR43047:SF66">
    <property type="entry name" value="HISKA"/>
    <property type="match status" value="1"/>
</dbReference>
<feature type="region of interest" description="Disordered" evidence="7">
    <location>
        <begin position="843"/>
        <end position="940"/>
    </location>
</feature>
<feature type="compositionally biased region" description="Basic and acidic residues" evidence="7">
    <location>
        <begin position="849"/>
        <end position="889"/>
    </location>
</feature>
<dbReference type="PROSITE" id="PS50110">
    <property type="entry name" value="RESPONSE_REGULATORY"/>
    <property type="match status" value="1"/>
</dbReference>
<evidence type="ECO:0000256" key="2">
    <source>
        <dbReference type="ARBA" id="ARBA00012438"/>
    </source>
</evidence>
<dbReference type="SMART" id="SM00388">
    <property type="entry name" value="HisKA"/>
    <property type="match status" value="1"/>
</dbReference>
<evidence type="ECO:0000256" key="4">
    <source>
        <dbReference type="ARBA" id="ARBA00022679"/>
    </source>
</evidence>
<feature type="transmembrane region" description="Helical" evidence="8">
    <location>
        <begin position="202"/>
        <end position="222"/>
    </location>
</feature>
<dbReference type="SMART" id="SM00387">
    <property type="entry name" value="HATPase_c"/>
    <property type="match status" value="1"/>
</dbReference>
<feature type="domain" description="Response regulatory" evidence="10">
    <location>
        <begin position="758"/>
        <end position="864"/>
    </location>
</feature>
<dbReference type="InterPro" id="IPR005467">
    <property type="entry name" value="His_kinase_dom"/>
</dbReference>
<dbReference type="Pfam" id="PF03184">
    <property type="entry name" value="DDE_1"/>
    <property type="match status" value="1"/>
</dbReference>
<dbReference type="Pfam" id="PF03707">
    <property type="entry name" value="MHYT"/>
    <property type="match status" value="2"/>
</dbReference>
<dbReference type="Pfam" id="PF00072">
    <property type="entry name" value="Response_reg"/>
    <property type="match status" value="1"/>
</dbReference>
<keyword evidence="3 6" id="KW-0597">Phosphoprotein</keyword>
<gene>
    <name evidence="12" type="ORF">Dda_7123</name>
</gene>
<feature type="transmembrane region" description="Helical" evidence="8">
    <location>
        <begin position="267"/>
        <end position="285"/>
    </location>
</feature>
<evidence type="ECO:0000313" key="13">
    <source>
        <dbReference type="Proteomes" id="UP001221413"/>
    </source>
</evidence>
<dbReference type="InterPro" id="IPR003594">
    <property type="entry name" value="HATPase_dom"/>
</dbReference>
<evidence type="ECO:0000259" key="11">
    <source>
        <dbReference type="PROSITE" id="PS50924"/>
    </source>
</evidence>
<dbReference type="EMBL" id="JAQGDS010000009">
    <property type="protein sequence ID" value="KAJ6258204.1"/>
    <property type="molecule type" value="Genomic_DNA"/>
</dbReference>
<feature type="compositionally biased region" description="Basic residues" evidence="7">
    <location>
        <begin position="913"/>
        <end position="925"/>
    </location>
</feature>
<dbReference type="Proteomes" id="UP001221413">
    <property type="component" value="Unassembled WGS sequence"/>
</dbReference>
<evidence type="ECO:0000259" key="10">
    <source>
        <dbReference type="PROSITE" id="PS50110"/>
    </source>
</evidence>
<dbReference type="InterPro" id="IPR004875">
    <property type="entry name" value="DDE_SF_endonuclease_dom"/>
</dbReference>
<proteinExistence type="predicted"/>
<keyword evidence="5 12" id="KW-0418">Kinase</keyword>
<dbReference type="AlphaFoldDB" id="A0AAD6NH89"/>
<keyword evidence="13" id="KW-1185">Reference proteome</keyword>
<keyword evidence="8" id="KW-1133">Transmembrane helix</keyword>
<comment type="caution">
    <text evidence="12">The sequence shown here is derived from an EMBL/GenBank/DDBJ whole genome shotgun (WGS) entry which is preliminary data.</text>
</comment>
<dbReference type="CDD" id="cd00082">
    <property type="entry name" value="HisKA"/>
    <property type="match status" value="1"/>
</dbReference>